<protein>
    <submittedName>
        <fullName evidence="10">Rhomboid family intramembrane serine protease</fullName>
        <ecNumber evidence="10">3.4.21.105</ecNumber>
    </submittedName>
</protein>
<comment type="caution">
    <text evidence="10">The sequence shown here is derived from an EMBL/GenBank/DDBJ whole genome shotgun (WGS) entry which is preliminary data.</text>
</comment>
<evidence type="ECO:0000313" key="11">
    <source>
        <dbReference type="Proteomes" id="UP001595279"/>
    </source>
</evidence>
<accession>A0ABV7CRM2</accession>
<evidence type="ECO:0000256" key="7">
    <source>
        <dbReference type="PROSITE-ProRule" id="PRU00339"/>
    </source>
</evidence>
<gene>
    <name evidence="10" type="ORF">ACFOGI_02200</name>
</gene>
<dbReference type="RefSeq" id="WP_390267742.1">
    <property type="nucleotide sequence ID" value="NZ_JBHRSA010000004.1"/>
</dbReference>
<evidence type="ECO:0000256" key="6">
    <source>
        <dbReference type="ARBA" id="ARBA00023136"/>
    </source>
</evidence>
<dbReference type="Pfam" id="PF13432">
    <property type="entry name" value="TPR_16"/>
    <property type="match status" value="1"/>
</dbReference>
<proteinExistence type="inferred from homology"/>
<keyword evidence="5 8" id="KW-1133">Transmembrane helix</keyword>
<dbReference type="Proteomes" id="UP001595279">
    <property type="component" value="Unassembled WGS sequence"/>
</dbReference>
<dbReference type="EC" id="3.4.21.105" evidence="10"/>
<dbReference type="PROSITE" id="PS50293">
    <property type="entry name" value="TPR_REGION"/>
    <property type="match status" value="1"/>
</dbReference>
<name>A0ABV7CRM2_9BACI</name>
<feature type="transmembrane region" description="Helical" evidence="8">
    <location>
        <begin position="268"/>
        <end position="286"/>
    </location>
</feature>
<dbReference type="InterPro" id="IPR022764">
    <property type="entry name" value="Peptidase_S54_rhomboid_dom"/>
</dbReference>
<evidence type="ECO:0000256" key="1">
    <source>
        <dbReference type="ARBA" id="ARBA00004141"/>
    </source>
</evidence>
<dbReference type="PROSITE" id="PS50005">
    <property type="entry name" value="TPR"/>
    <property type="match status" value="1"/>
</dbReference>
<dbReference type="InterPro" id="IPR035952">
    <property type="entry name" value="Rhomboid-like_sf"/>
</dbReference>
<dbReference type="InterPro" id="IPR050925">
    <property type="entry name" value="Rhomboid_protease_S54"/>
</dbReference>
<dbReference type="EMBL" id="JBHRSA010000004">
    <property type="protein sequence ID" value="MFC3039066.1"/>
    <property type="molecule type" value="Genomic_DNA"/>
</dbReference>
<evidence type="ECO:0000256" key="8">
    <source>
        <dbReference type="SAM" id="Phobius"/>
    </source>
</evidence>
<evidence type="ECO:0000256" key="5">
    <source>
        <dbReference type="ARBA" id="ARBA00022989"/>
    </source>
</evidence>
<dbReference type="GO" id="GO:0006508">
    <property type="term" value="P:proteolysis"/>
    <property type="evidence" value="ECO:0007669"/>
    <property type="project" value="UniProtKB-KW"/>
</dbReference>
<feature type="transmembrane region" description="Helical" evidence="8">
    <location>
        <begin position="315"/>
        <end position="338"/>
    </location>
</feature>
<dbReference type="SUPFAM" id="SSF48452">
    <property type="entry name" value="TPR-like"/>
    <property type="match status" value="1"/>
</dbReference>
<organism evidence="10 11">
    <name type="scientific">Virgibacillus xinjiangensis</name>
    <dbReference type="NCBI Taxonomy" id="393090"/>
    <lineage>
        <taxon>Bacteria</taxon>
        <taxon>Bacillati</taxon>
        <taxon>Bacillota</taxon>
        <taxon>Bacilli</taxon>
        <taxon>Bacillales</taxon>
        <taxon>Bacillaceae</taxon>
        <taxon>Virgibacillus</taxon>
    </lineage>
</organism>
<dbReference type="Gene3D" id="1.25.40.10">
    <property type="entry name" value="Tetratricopeptide repeat domain"/>
    <property type="match status" value="1"/>
</dbReference>
<keyword evidence="7" id="KW-0802">TPR repeat</keyword>
<dbReference type="PANTHER" id="PTHR43731:SF14">
    <property type="entry name" value="PRESENILIN-ASSOCIATED RHOMBOID-LIKE PROTEIN, MITOCHONDRIAL"/>
    <property type="match status" value="1"/>
</dbReference>
<dbReference type="GO" id="GO:0008233">
    <property type="term" value="F:peptidase activity"/>
    <property type="evidence" value="ECO:0007669"/>
    <property type="project" value="UniProtKB-KW"/>
</dbReference>
<dbReference type="Pfam" id="PF01694">
    <property type="entry name" value="Rhomboid"/>
    <property type="match status" value="1"/>
</dbReference>
<dbReference type="PANTHER" id="PTHR43731">
    <property type="entry name" value="RHOMBOID PROTEASE"/>
    <property type="match status" value="1"/>
</dbReference>
<feature type="transmembrane region" description="Helical" evidence="8">
    <location>
        <begin position="369"/>
        <end position="388"/>
    </location>
</feature>
<keyword evidence="3 8" id="KW-0812">Transmembrane</keyword>
<evidence type="ECO:0000256" key="2">
    <source>
        <dbReference type="ARBA" id="ARBA00009045"/>
    </source>
</evidence>
<comment type="subcellular location">
    <subcellularLocation>
        <location evidence="1">Membrane</location>
        <topology evidence="1">Multi-pass membrane protein</topology>
    </subcellularLocation>
</comment>
<evidence type="ECO:0000259" key="9">
    <source>
        <dbReference type="Pfam" id="PF01694"/>
    </source>
</evidence>
<feature type="domain" description="Peptidase S54 rhomboid" evidence="9">
    <location>
        <begin position="227"/>
        <end position="361"/>
    </location>
</feature>
<comment type="similarity">
    <text evidence="2">Belongs to the peptidase S54 family.</text>
</comment>
<evidence type="ECO:0000256" key="3">
    <source>
        <dbReference type="ARBA" id="ARBA00022692"/>
    </source>
</evidence>
<feature type="repeat" description="TPR" evidence="7">
    <location>
        <begin position="466"/>
        <end position="499"/>
    </location>
</feature>
<dbReference type="Gene3D" id="1.20.1540.10">
    <property type="entry name" value="Rhomboid-like"/>
    <property type="match status" value="1"/>
</dbReference>
<keyword evidence="6 8" id="KW-0472">Membrane</keyword>
<feature type="transmembrane region" description="Helical" evidence="8">
    <location>
        <begin position="178"/>
        <end position="201"/>
    </location>
</feature>
<keyword evidence="11" id="KW-1185">Reference proteome</keyword>
<dbReference type="SMART" id="SM00028">
    <property type="entry name" value="TPR"/>
    <property type="match status" value="2"/>
</dbReference>
<keyword evidence="10" id="KW-0645">Protease</keyword>
<sequence>MLDERYYMYRTAYHLLTKKQYDVLYMDGEREEVWMEKSADGTSNIIRLSLKGFGWKNQLMKDMEETAGQMIQMKRTFPGKHVKIHHVYISTYSPVDDWEEMNRPVMLKGRRRLLDMFAYNINPAGGGEEESRLQRAIGVKSISDDEPFSLREKESRSQFYLHFLMKELDRNRRKVDELFSYGTPIFTYLLLLLNISCFLVVEFYGDSTSINDLIKYGAKYNPAVIDGEWWRILTSMFLHIGFLHLFMNMLAMYYIGSLTERIYGNSRFLAIYMLAGIGGGLASFAFTVNVSAGASGALFGLFGALLFFGVPHKKVFFQTIGMNIVILVGINIVFGLAVPQIDNGAHMGGLIAGFIAAAIVYLPKERKMLIQVLAMSTYLFMAVGLGIYGTEHNLESQSYHLLKLEEALAANDYETVIEAATNALELDGELDHLLLFQRSYAYMEKGKIDLAKKDLEESIEAEEPVPEAFYNLALIYVKEGRMEEAEKLAEEAYDQRPENEDFAKLYNRLTGDRDEE</sequence>
<dbReference type="InterPro" id="IPR019734">
    <property type="entry name" value="TPR_rpt"/>
</dbReference>
<keyword evidence="4 10" id="KW-0378">Hydrolase</keyword>
<evidence type="ECO:0000313" key="10">
    <source>
        <dbReference type="EMBL" id="MFC3039066.1"/>
    </source>
</evidence>
<reference evidence="11" key="1">
    <citation type="journal article" date="2019" name="Int. J. Syst. Evol. Microbiol.">
        <title>The Global Catalogue of Microorganisms (GCM) 10K type strain sequencing project: providing services to taxonomists for standard genome sequencing and annotation.</title>
        <authorList>
            <consortium name="The Broad Institute Genomics Platform"/>
            <consortium name="The Broad Institute Genome Sequencing Center for Infectious Disease"/>
            <person name="Wu L."/>
            <person name="Ma J."/>
        </authorList>
    </citation>
    <scope>NUCLEOTIDE SEQUENCE [LARGE SCALE GENOMIC DNA]</scope>
    <source>
        <strain evidence="11">KCTC 13128</strain>
    </source>
</reference>
<feature type="transmembrane region" description="Helical" evidence="8">
    <location>
        <begin position="236"/>
        <end position="256"/>
    </location>
</feature>
<feature type="transmembrane region" description="Helical" evidence="8">
    <location>
        <begin position="292"/>
        <end position="308"/>
    </location>
</feature>
<dbReference type="InterPro" id="IPR011990">
    <property type="entry name" value="TPR-like_helical_dom_sf"/>
</dbReference>
<evidence type="ECO:0000256" key="4">
    <source>
        <dbReference type="ARBA" id="ARBA00022801"/>
    </source>
</evidence>
<feature type="transmembrane region" description="Helical" evidence="8">
    <location>
        <begin position="344"/>
        <end position="362"/>
    </location>
</feature>
<dbReference type="SUPFAM" id="SSF144091">
    <property type="entry name" value="Rhomboid-like"/>
    <property type="match status" value="1"/>
</dbReference>